<reference evidence="4 5" key="1">
    <citation type="submission" date="2017-09" db="EMBL/GenBank/DDBJ databases">
        <title>Complete Genome sequence of Lysobacter capsici KNU-15.</title>
        <authorList>
            <person name="Kim M.-C."/>
            <person name="Yi H."/>
            <person name="Lee D.-W."/>
            <person name="Shin J.-H."/>
        </authorList>
    </citation>
    <scope>NUCLEOTIDE SEQUENCE [LARGE SCALE GENOMIC DNA]</scope>
    <source>
        <strain evidence="4 5">KNU-15</strain>
    </source>
</reference>
<dbReference type="SUPFAM" id="SSF109604">
    <property type="entry name" value="HD-domain/PDEase-like"/>
    <property type="match status" value="1"/>
</dbReference>
<dbReference type="SUPFAM" id="SSF52172">
    <property type="entry name" value="CheY-like"/>
    <property type="match status" value="1"/>
</dbReference>
<dbReference type="Gene3D" id="3.40.50.2300">
    <property type="match status" value="1"/>
</dbReference>
<dbReference type="GO" id="GO:0008081">
    <property type="term" value="F:phosphoric diester hydrolase activity"/>
    <property type="evidence" value="ECO:0007669"/>
    <property type="project" value="UniProtKB-ARBA"/>
</dbReference>
<evidence type="ECO:0000259" key="3">
    <source>
        <dbReference type="PROSITE" id="PS51832"/>
    </source>
</evidence>
<dbReference type="PANTHER" id="PTHR45228">
    <property type="entry name" value="CYCLIC DI-GMP PHOSPHODIESTERASE TM_0186-RELATED"/>
    <property type="match status" value="1"/>
</dbReference>
<feature type="domain" description="HD-GYP" evidence="3">
    <location>
        <begin position="184"/>
        <end position="380"/>
    </location>
</feature>
<dbReference type="Proteomes" id="UP000218385">
    <property type="component" value="Chromosome"/>
</dbReference>
<feature type="modified residue" description="4-aspartylphosphate" evidence="1">
    <location>
        <position position="63"/>
    </location>
</feature>
<dbReference type="SMART" id="SM00448">
    <property type="entry name" value="REC"/>
    <property type="match status" value="1"/>
</dbReference>
<dbReference type="RefSeq" id="WP_019581571.1">
    <property type="nucleotide sequence ID" value="NZ_CP023466.1"/>
</dbReference>
<dbReference type="InterPro" id="IPR001789">
    <property type="entry name" value="Sig_transdc_resp-reg_receiver"/>
</dbReference>
<evidence type="ECO:0000256" key="1">
    <source>
        <dbReference type="PROSITE-ProRule" id="PRU00169"/>
    </source>
</evidence>
<dbReference type="InterPro" id="IPR011006">
    <property type="entry name" value="CheY-like_superfamily"/>
</dbReference>
<dbReference type="InterPro" id="IPR003607">
    <property type="entry name" value="HD/PDEase_dom"/>
</dbReference>
<protein>
    <submittedName>
        <fullName evidence="4">Two-component system response regulator</fullName>
    </submittedName>
</protein>
<dbReference type="InterPro" id="IPR052020">
    <property type="entry name" value="Cyclic_di-GMP/3'3'-cGAMP_PDE"/>
</dbReference>
<dbReference type="PROSITE" id="PS50110">
    <property type="entry name" value="RESPONSE_REGULATORY"/>
    <property type="match status" value="1"/>
</dbReference>
<name>A0AB33EG58_9PSED</name>
<dbReference type="Pfam" id="PF00072">
    <property type="entry name" value="Response_reg"/>
    <property type="match status" value="1"/>
</dbReference>
<dbReference type="Pfam" id="PF13487">
    <property type="entry name" value="HD_5"/>
    <property type="match status" value="1"/>
</dbReference>
<dbReference type="PROSITE" id="PS51832">
    <property type="entry name" value="HD_GYP"/>
    <property type="match status" value="1"/>
</dbReference>
<dbReference type="AlphaFoldDB" id="A0AB33EG58"/>
<evidence type="ECO:0000313" key="4">
    <source>
        <dbReference type="EMBL" id="ATE79458.1"/>
    </source>
</evidence>
<feature type="domain" description="Response regulatory" evidence="2">
    <location>
        <begin position="14"/>
        <end position="129"/>
    </location>
</feature>
<accession>A0AB33EG58</accession>
<proteinExistence type="predicted"/>
<dbReference type="CDD" id="cd17569">
    <property type="entry name" value="REC_HupR-like"/>
    <property type="match status" value="1"/>
</dbReference>
<evidence type="ECO:0000313" key="5">
    <source>
        <dbReference type="Proteomes" id="UP000218385"/>
    </source>
</evidence>
<keyword evidence="1" id="KW-0597">Phosphoprotein</keyword>
<sequence>MEEQLPTTVTDKPTLLLVDDEESILNSLRRLLRSQPYEVLLATSGAQALEIMEQRSVDLVMSDARMPNMDGATLLAHVHQRYPDTTRIMLTGYADPSAIIKAINEGQIHRYISKPWHDEEMLLTLRQSLAYQYSERERLRLVQETWDQNEKLKLLNTTLEKHVAARTSELQQTADMLDLAYEELKRSYVTGTEVFSLLANLRLPPAKQTNRQIIELVRVYCKLHYLDEATSRDLTMAAALYNIGKLSWTDSMMSTPSDLLHHNDRERYRGYPKQSESLLMTLDPMKDAARLILHHQERWDGSGFPDRLKGEAIPLGSRLLKLAVDFIELQRGLILERQMNSDEALVYIRQYAGRLYDPELVEDFIKVCAAYLSDVTLADPTVKVLTTRDLAAGMILARNLNADNGMLLLNAGKVLNGPLVEKLIAFEAMEGAKYSIFVKVPEEVAILETS</sequence>
<dbReference type="CDD" id="cd00077">
    <property type="entry name" value="HDc"/>
    <property type="match status" value="1"/>
</dbReference>
<evidence type="ECO:0000259" key="2">
    <source>
        <dbReference type="PROSITE" id="PS50110"/>
    </source>
</evidence>
<dbReference type="EMBL" id="CP023466">
    <property type="protein sequence ID" value="ATE79458.1"/>
    <property type="molecule type" value="Genomic_DNA"/>
</dbReference>
<dbReference type="GO" id="GO:0000160">
    <property type="term" value="P:phosphorelay signal transduction system"/>
    <property type="evidence" value="ECO:0007669"/>
    <property type="project" value="InterPro"/>
</dbReference>
<dbReference type="Gene3D" id="1.10.3210.10">
    <property type="entry name" value="Hypothetical protein af1432"/>
    <property type="match status" value="1"/>
</dbReference>
<dbReference type="InterPro" id="IPR037522">
    <property type="entry name" value="HD_GYP_dom"/>
</dbReference>
<organism evidence="4 5">
    <name type="scientific">Pseudomonas frederiksbergensis</name>
    <dbReference type="NCBI Taxonomy" id="104087"/>
    <lineage>
        <taxon>Bacteria</taxon>
        <taxon>Pseudomonadati</taxon>
        <taxon>Pseudomonadota</taxon>
        <taxon>Gammaproteobacteria</taxon>
        <taxon>Pseudomonadales</taxon>
        <taxon>Pseudomonadaceae</taxon>
        <taxon>Pseudomonas</taxon>
    </lineage>
</organism>
<dbReference type="PANTHER" id="PTHR45228:SF8">
    <property type="entry name" value="TWO-COMPONENT RESPONSE REGULATOR-RELATED"/>
    <property type="match status" value="1"/>
</dbReference>
<gene>
    <name evidence="4" type="ORF">CNN82_24675</name>
</gene>